<evidence type="ECO:0000313" key="1">
    <source>
        <dbReference type="EMBL" id="QJA88761.1"/>
    </source>
</evidence>
<proteinExistence type="predicted"/>
<accession>A0A6M3L5H7</accession>
<sequence length="81" mass="9294">MKTKQCVHKVNMAGLPFISINKGNKEVVFLEEYVKIVMMPMKRSGFDCKISGKNAFNKPVTIRFTPEELEEVNKQCTEIVK</sequence>
<protein>
    <submittedName>
        <fullName evidence="1">Uncharacterized protein</fullName>
    </submittedName>
</protein>
<dbReference type="EMBL" id="MT142802">
    <property type="protein sequence ID" value="QJA88761.1"/>
    <property type="molecule type" value="Genomic_DNA"/>
</dbReference>
<reference evidence="1" key="1">
    <citation type="submission" date="2020-03" db="EMBL/GenBank/DDBJ databases">
        <title>The deep terrestrial virosphere.</title>
        <authorList>
            <person name="Holmfeldt K."/>
            <person name="Nilsson E."/>
            <person name="Simone D."/>
            <person name="Lopez-Fernandez M."/>
            <person name="Wu X."/>
            <person name="de Brujin I."/>
            <person name="Lundin D."/>
            <person name="Andersson A."/>
            <person name="Bertilsson S."/>
            <person name="Dopson M."/>
        </authorList>
    </citation>
    <scope>NUCLEOTIDE SEQUENCE</scope>
    <source>
        <strain evidence="1">MM415B02695</strain>
    </source>
</reference>
<name>A0A6M3L5H7_9ZZZZ</name>
<dbReference type="AlphaFoldDB" id="A0A6M3L5H7"/>
<organism evidence="1">
    <name type="scientific">viral metagenome</name>
    <dbReference type="NCBI Taxonomy" id="1070528"/>
    <lineage>
        <taxon>unclassified sequences</taxon>
        <taxon>metagenomes</taxon>
        <taxon>organismal metagenomes</taxon>
    </lineage>
</organism>
<gene>
    <name evidence="1" type="ORF">MM415B02695_0016</name>
</gene>